<protein>
    <submittedName>
        <fullName evidence="2">Uncharacterized protein</fullName>
    </submittedName>
</protein>
<sequence length="83" mass="8945">MARFPSDSRCSESLLGTSESHFQSPLVLLDPVLNSATGRIGDPTKEEVNWQTGAEAARRESARAAAASAPETKNGTRAHFFRV</sequence>
<organism evidence="2 3">
    <name type="scientific">Knipowitschia caucasica</name>
    <name type="common">Caucasian dwarf goby</name>
    <name type="synonym">Pomatoschistus caucasicus</name>
    <dbReference type="NCBI Taxonomy" id="637954"/>
    <lineage>
        <taxon>Eukaryota</taxon>
        <taxon>Metazoa</taxon>
        <taxon>Chordata</taxon>
        <taxon>Craniata</taxon>
        <taxon>Vertebrata</taxon>
        <taxon>Euteleostomi</taxon>
        <taxon>Actinopterygii</taxon>
        <taxon>Neopterygii</taxon>
        <taxon>Teleostei</taxon>
        <taxon>Neoteleostei</taxon>
        <taxon>Acanthomorphata</taxon>
        <taxon>Gobiaria</taxon>
        <taxon>Gobiiformes</taxon>
        <taxon>Gobioidei</taxon>
        <taxon>Gobiidae</taxon>
        <taxon>Gobiinae</taxon>
        <taxon>Knipowitschia</taxon>
    </lineage>
</organism>
<reference evidence="2 3" key="1">
    <citation type="submission" date="2024-04" db="EMBL/GenBank/DDBJ databases">
        <authorList>
            <person name="Waldvogel A.-M."/>
            <person name="Schoenle A."/>
        </authorList>
    </citation>
    <scope>NUCLEOTIDE SEQUENCE [LARGE SCALE GENOMIC DNA]</scope>
</reference>
<feature type="region of interest" description="Disordered" evidence="1">
    <location>
        <begin position="1"/>
        <end position="21"/>
    </location>
</feature>
<name>A0AAV2LDX8_KNICA</name>
<dbReference type="EMBL" id="OZ035825">
    <property type="protein sequence ID" value="CAL1600583.1"/>
    <property type="molecule type" value="Genomic_DNA"/>
</dbReference>
<dbReference type="AlphaFoldDB" id="A0AAV2LDX8"/>
<evidence type="ECO:0000313" key="3">
    <source>
        <dbReference type="Proteomes" id="UP001497482"/>
    </source>
</evidence>
<gene>
    <name evidence="2" type="ORF">KC01_LOCUS28670</name>
</gene>
<evidence type="ECO:0000256" key="1">
    <source>
        <dbReference type="SAM" id="MobiDB-lite"/>
    </source>
</evidence>
<evidence type="ECO:0000313" key="2">
    <source>
        <dbReference type="EMBL" id="CAL1600583.1"/>
    </source>
</evidence>
<feature type="region of interest" description="Disordered" evidence="1">
    <location>
        <begin position="37"/>
        <end position="83"/>
    </location>
</feature>
<accession>A0AAV2LDX8</accession>
<dbReference type="Proteomes" id="UP001497482">
    <property type="component" value="Chromosome 3"/>
</dbReference>
<proteinExistence type="predicted"/>
<keyword evidence="3" id="KW-1185">Reference proteome</keyword>